<dbReference type="Pfam" id="PF04082">
    <property type="entry name" value="Fungal_trans"/>
    <property type="match status" value="1"/>
</dbReference>
<dbReference type="InterPro" id="IPR036188">
    <property type="entry name" value="FAD/NAD-bd_sf"/>
</dbReference>
<dbReference type="CDD" id="cd00067">
    <property type="entry name" value="GAL4"/>
    <property type="match status" value="1"/>
</dbReference>
<dbReference type="GO" id="GO:0006351">
    <property type="term" value="P:DNA-templated transcription"/>
    <property type="evidence" value="ECO:0007669"/>
    <property type="project" value="InterPro"/>
</dbReference>
<dbReference type="PANTHER" id="PTHR31001:SF57">
    <property type="entry name" value="ZN(II)2CYS6 TRANSCRIPTION FACTOR (EUROFUNG)"/>
    <property type="match status" value="1"/>
</dbReference>
<dbReference type="InterPro" id="IPR007219">
    <property type="entry name" value="XnlR_reg_dom"/>
</dbReference>
<dbReference type="SMART" id="SM00906">
    <property type="entry name" value="Fungal_trans"/>
    <property type="match status" value="1"/>
</dbReference>
<feature type="compositionally biased region" description="Low complexity" evidence="4">
    <location>
        <begin position="31"/>
        <end position="44"/>
    </location>
</feature>
<dbReference type="Proteomes" id="UP000050424">
    <property type="component" value="Unassembled WGS sequence"/>
</dbReference>
<dbReference type="Pfam" id="PF00172">
    <property type="entry name" value="Zn_clus"/>
    <property type="match status" value="1"/>
</dbReference>
<dbReference type="InterPro" id="IPR050613">
    <property type="entry name" value="Sec_Metabolite_Reg"/>
</dbReference>
<evidence type="ECO:0000256" key="2">
    <source>
        <dbReference type="ARBA" id="ARBA00022723"/>
    </source>
</evidence>
<keyword evidence="7" id="KW-1185">Reference proteome</keyword>
<dbReference type="AlphaFoldDB" id="A0A0P7BYN9"/>
<comment type="subcellular location">
    <subcellularLocation>
        <location evidence="1">Nucleus</location>
    </subcellularLocation>
</comment>
<dbReference type="CDD" id="cd12148">
    <property type="entry name" value="fungal_TF_MHR"/>
    <property type="match status" value="1"/>
</dbReference>
<dbReference type="GO" id="GO:0005634">
    <property type="term" value="C:nucleus"/>
    <property type="evidence" value="ECO:0007669"/>
    <property type="project" value="UniProtKB-SubCell"/>
</dbReference>
<proteinExistence type="predicted"/>
<dbReference type="GO" id="GO:0000981">
    <property type="term" value="F:DNA-binding transcription factor activity, RNA polymerase II-specific"/>
    <property type="evidence" value="ECO:0007669"/>
    <property type="project" value="InterPro"/>
</dbReference>
<dbReference type="InterPro" id="IPR001138">
    <property type="entry name" value="Zn2Cys6_DnaBD"/>
</dbReference>
<dbReference type="InterPro" id="IPR036864">
    <property type="entry name" value="Zn2-C6_fun-type_DNA-bd_sf"/>
</dbReference>
<accession>A0A0P7BYN9</accession>
<protein>
    <recommendedName>
        <fullName evidence="5">Zn(2)-C6 fungal-type domain-containing protein</fullName>
    </recommendedName>
</protein>
<evidence type="ECO:0000259" key="5">
    <source>
        <dbReference type="PROSITE" id="PS50048"/>
    </source>
</evidence>
<feature type="region of interest" description="Disordered" evidence="4">
    <location>
        <begin position="149"/>
        <end position="174"/>
    </location>
</feature>
<gene>
    <name evidence="6" type="ORF">AK830_g81</name>
</gene>
<feature type="domain" description="Zn(2)-C6 fungal-type" evidence="5">
    <location>
        <begin position="54"/>
        <end position="83"/>
    </location>
</feature>
<reference evidence="6 7" key="1">
    <citation type="submission" date="2015-09" db="EMBL/GenBank/DDBJ databases">
        <title>Draft genome of a European isolate of the apple canker pathogen Neonectria ditissima.</title>
        <authorList>
            <person name="Gomez-Cortecero A."/>
            <person name="Harrison R.J."/>
            <person name="Armitage A.D."/>
        </authorList>
    </citation>
    <scope>NUCLEOTIDE SEQUENCE [LARGE SCALE GENOMIC DNA]</scope>
    <source>
        <strain evidence="6 7">R09/05</strain>
    </source>
</reference>
<feature type="compositionally biased region" description="Low complexity" evidence="4">
    <location>
        <begin position="163"/>
        <end position="174"/>
    </location>
</feature>
<dbReference type="PANTHER" id="PTHR31001">
    <property type="entry name" value="UNCHARACTERIZED TRANSCRIPTIONAL REGULATORY PROTEIN"/>
    <property type="match status" value="1"/>
</dbReference>
<feature type="compositionally biased region" description="Low complexity" evidence="4">
    <location>
        <begin position="1"/>
        <end position="15"/>
    </location>
</feature>
<name>A0A0P7BYN9_9HYPO</name>
<evidence type="ECO:0000256" key="4">
    <source>
        <dbReference type="SAM" id="MobiDB-lite"/>
    </source>
</evidence>
<dbReference type="PROSITE" id="PS00463">
    <property type="entry name" value="ZN2_CY6_FUNGAL_1"/>
    <property type="match status" value="1"/>
</dbReference>
<dbReference type="PROSITE" id="PS50048">
    <property type="entry name" value="ZN2_CY6_FUNGAL_2"/>
    <property type="match status" value="1"/>
</dbReference>
<dbReference type="SMART" id="SM00066">
    <property type="entry name" value="GAL4"/>
    <property type="match status" value="1"/>
</dbReference>
<dbReference type="GO" id="GO:0003677">
    <property type="term" value="F:DNA binding"/>
    <property type="evidence" value="ECO:0007669"/>
    <property type="project" value="InterPro"/>
</dbReference>
<evidence type="ECO:0000313" key="6">
    <source>
        <dbReference type="EMBL" id="KPM46343.1"/>
    </source>
</evidence>
<dbReference type="Gene3D" id="4.10.240.10">
    <property type="entry name" value="Zn(2)-C6 fungal-type DNA-binding domain"/>
    <property type="match status" value="1"/>
</dbReference>
<dbReference type="EMBL" id="LKCW01000001">
    <property type="protein sequence ID" value="KPM46343.1"/>
    <property type="molecule type" value="Genomic_DNA"/>
</dbReference>
<dbReference type="STRING" id="78410.A0A0P7BYN9"/>
<evidence type="ECO:0000256" key="1">
    <source>
        <dbReference type="ARBA" id="ARBA00004123"/>
    </source>
</evidence>
<dbReference type="SUPFAM" id="SSF57701">
    <property type="entry name" value="Zn2/Cys6 DNA-binding domain"/>
    <property type="match status" value="1"/>
</dbReference>
<dbReference type="GO" id="GO:0008270">
    <property type="term" value="F:zinc ion binding"/>
    <property type="evidence" value="ECO:0007669"/>
    <property type="project" value="InterPro"/>
</dbReference>
<organism evidence="6 7">
    <name type="scientific">Neonectria ditissima</name>
    <dbReference type="NCBI Taxonomy" id="78410"/>
    <lineage>
        <taxon>Eukaryota</taxon>
        <taxon>Fungi</taxon>
        <taxon>Dikarya</taxon>
        <taxon>Ascomycota</taxon>
        <taxon>Pezizomycotina</taxon>
        <taxon>Sordariomycetes</taxon>
        <taxon>Hypocreomycetidae</taxon>
        <taxon>Hypocreales</taxon>
        <taxon>Nectriaceae</taxon>
        <taxon>Neonectria</taxon>
    </lineage>
</organism>
<comment type="caution">
    <text evidence="6">The sequence shown here is derived from an EMBL/GenBank/DDBJ whole genome shotgun (WGS) entry which is preliminary data.</text>
</comment>
<dbReference type="Gene3D" id="3.50.50.60">
    <property type="entry name" value="FAD/NAD(P)-binding domain"/>
    <property type="match status" value="1"/>
</dbReference>
<sequence>MDSSVSISASLGLSGPTPGPLSFSEGPAANTRPATTDASSSTPTHITPLNHPRSCVYCRRRKVKCDRQQPCSNCVRGKLECSYPAGRGRAAKKPRKTLDGQLIERLHRLESIIRRLTDQGDTDAAGYDADADANDEMLPVAATAGLETEPGAFHDHNGPRDFPSASSHSSPEVSVDQQLGRLMIDDTRSYYVSNILWANLGNEIEELRDMLHEPVSEDESCVPSDASMSEVASPLGASTAVMGFRSLSHLLLQYHPPLSQSVALLTVFSENVLPLVHIFHMPTTSRMYWDAIGSLDSVNKNTEALLFAIYYSAVISMEPEQCVSVLGATRASSLDKYRFAVEQALARANLLNTQSIILLQAAVLFLSALRNEDDSRTTWSLTSLVFHIAQAMGLHRDGTAFGLKPFDIELRRRLWWHVCLLDTRSSEFHGYAPIVNEANFDTKLPLNIDDSHLTPQMTEPPPESDGPTEMTFCLIRCEAMRAGWKVGYAPPSVGVSTASTDGALRDREAVVEDLKQRLEERYLRHCNTSVPFLQLSSTVARLIIARIWLVVHYPVRDKTEYPARMDTTMRDRLFSTSVEVLELSGVLLAGKDMSRWTWHSKTHIQWHAVILVLSEICSRPPSPECDHAWECVNTVHSRWNMKESGKKGNLWKPIQRLMAKARYVREMQKIDPRVYNRPQSTGNTHAENAVLPSTSSCVYTPSVSVDVQHPPLDNIHSVLGMESSDNFLDLSLENLEVDMFGAMAADESLWQWDEHMLHQRHFLFRGRHGGDAKFTDGTEDTGCLLVAADGPHSTVRTLLLGKDKASVTPIDYASTMCFTKHTREHALFLCATPHNPLYQVVPHPDGYCAWLSLHDGDDKDHA</sequence>
<evidence type="ECO:0000256" key="3">
    <source>
        <dbReference type="ARBA" id="ARBA00023242"/>
    </source>
</evidence>
<feature type="region of interest" description="Disordered" evidence="4">
    <location>
        <begin position="1"/>
        <end position="46"/>
    </location>
</feature>
<keyword evidence="3" id="KW-0539">Nucleus</keyword>
<dbReference type="OrthoDB" id="435881at2759"/>
<keyword evidence="2" id="KW-0479">Metal-binding</keyword>
<evidence type="ECO:0000313" key="7">
    <source>
        <dbReference type="Proteomes" id="UP000050424"/>
    </source>
</evidence>